<feature type="binding site" description="axial binding residue" evidence="10">
    <location>
        <position position="352"/>
    </location>
    <ligand>
        <name>heme c</name>
        <dbReference type="ChEBI" id="CHEBI:61717"/>
        <label>3</label>
    </ligand>
    <ligandPart>
        <name>Fe</name>
        <dbReference type="ChEBI" id="CHEBI:18248"/>
    </ligandPart>
</feature>
<protein>
    <submittedName>
        <fullName evidence="13">Alcohol dehydrogenase cytochrome-c subunit</fullName>
    </submittedName>
</protein>
<evidence type="ECO:0000256" key="7">
    <source>
        <dbReference type="ARBA" id="ARBA00023004"/>
    </source>
</evidence>
<keyword evidence="11" id="KW-0812">Transmembrane</keyword>
<dbReference type="InterPro" id="IPR009056">
    <property type="entry name" value="Cyt_c-like_dom"/>
</dbReference>
<feature type="domain" description="Cytochrome c" evidence="12">
    <location>
        <begin position="335"/>
        <end position="421"/>
    </location>
</feature>
<feature type="binding site" description="covalent" evidence="9">
    <location>
        <position position="204"/>
    </location>
    <ligand>
        <name>heme c</name>
        <dbReference type="ChEBI" id="CHEBI:61717"/>
        <label>2</label>
    </ligand>
</feature>
<dbReference type="SUPFAM" id="SSF46626">
    <property type="entry name" value="Cytochrome c"/>
    <property type="match status" value="3"/>
</dbReference>
<dbReference type="Pfam" id="PF00034">
    <property type="entry name" value="Cytochrom_C"/>
    <property type="match status" value="1"/>
</dbReference>
<evidence type="ECO:0000256" key="5">
    <source>
        <dbReference type="ARBA" id="ARBA00022729"/>
    </source>
</evidence>
<evidence type="ECO:0000259" key="12">
    <source>
        <dbReference type="PROSITE" id="PS51007"/>
    </source>
</evidence>
<keyword evidence="5" id="KW-0732">Signal</keyword>
<keyword evidence="7 10" id="KW-0408">Iron</keyword>
<feature type="binding site" description="covalent" evidence="9">
    <location>
        <position position="348"/>
    </location>
    <ligand>
        <name>heme c</name>
        <dbReference type="ChEBI" id="CHEBI:61717"/>
        <label>3</label>
    </ligand>
</feature>
<dbReference type="RefSeq" id="WP_170250241.1">
    <property type="nucleotide sequence ID" value="NZ_CP006880.1"/>
</dbReference>
<dbReference type="InterPro" id="IPR051459">
    <property type="entry name" value="Cytochrome_c-type_DH"/>
</dbReference>
<dbReference type="GO" id="GO:0016614">
    <property type="term" value="F:oxidoreductase activity, acting on CH-OH group of donors"/>
    <property type="evidence" value="ECO:0007669"/>
    <property type="project" value="InterPro"/>
</dbReference>
<accession>A0A0B4XI47</accession>
<dbReference type="PANTHER" id="PTHR35008">
    <property type="entry name" value="BLL4482 PROTEIN-RELATED"/>
    <property type="match status" value="1"/>
</dbReference>
<reference evidence="13 14" key="1">
    <citation type="submission" date="2013-11" db="EMBL/GenBank/DDBJ databases">
        <title>Complete genome sequence of Rhizobium gallicum bv. gallicum R602.</title>
        <authorList>
            <person name="Bustos P."/>
            <person name="Santamaria R.I."/>
            <person name="Lozano L."/>
            <person name="Acosta J.L."/>
            <person name="Ormeno-Orrillo E."/>
            <person name="Rogel M.A."/>
            <person name="Romero D."/>
            <person name="Cevallos M.A."/>
            <person name="Martinez-Romero E."/>
            <person name="Gonzalez V."/>
        </authorList>
    </citation>
    <scope>NUCLEOTIDE SEQUENCE [LARGE SCALE GENOMIC DNA]</scope>
    <source>
        <strain evidence="13 14">R602</strain>
        <plasmid evidence="13 14">pRgalR602c</plasmid>
    </source>
</reference>
<comment type="subcellular location">
    <subcellularLocation>
        <location evidence="1">Cell membrane</location>
    </subcellularLocation>
</comment>
<evidence type="ECO:0000256" key="2">
    <source>
        <dbReference type="ARBA" id="ARBA00022475"/>
    </source>
</evidence>
<keyword evidence="6" id="KW-0677">Repeat</keyword>
<evidence type="ECO:0000256" key="3">
    <source>
        <dbReference type="ARBA" id="ARBA00022617"/>
    </source>
</evidence>
<feature type="domain" description="Cytochrome c" evidence="12">
    <location>
        <begin position="183"/>
        <end position="296"/>
    </location>
</feature>
<keyword evidence="11" id="KW-1133">Transmembrane helix</keyword>
<feature type="binding site" description="covalent" evidence="9">
    <location>
        <position position="207"/>
    </location>
    <ligand>
        <name>heme c</name>
        <dbReference type="ChEBI" id="CHEBI:61717"/>
        <label>2</label>
    </ligand>
</feature>
<evidence type="ECO:0000256" key="10">
    <source>
        <dbReference type="PIRSR" id="PIRSR000018-51"/>
    </source>
</evidence>
<feature type="transmembrane region" description="Helical" evidence="11">
    <location>
        <begin position="7"/>
        <end position="26"/>
    </location>
</feature>
<keyword evidence="8 11" id="KW-0472">Membrane</keyword>
<geneLocation type="plasmid" evidence="13 14">
    <name>pRgalR602c</name>
</geneLocation>
<keyword evidence="3 9" id="KW-0349">Heme</keyword>
<evidence type="ECO:0000256" key="1">
    <source>
        <dbReference type="ARBA" id="ARBA00004236"/>
    </source>
</evidence>
<evidence type="ECO:0000256" key="8">
    <source>
        <dbReference type="ARBA" id="ARBA00023136"/>
    </source>
</evidence>
<keyword evidence="13" id="KW-0614">Plasmid</keyword>
<keyword evidence="14" id="KW-1185">Reference proteome</keyword>
<dbReference type="EMBL" id="CP006880">
    <property type="protein sequence ID" value="AJD46400.1"/>
    <property type="molecule type" value="Genomic_DNA"/>
</dbReference>
<sequence>MRAIRLLSTILTLFIVFGLAFFFLAWRPEIKPQNPSEAMRFDNALIARGSSLAAVGNCIACHTVPGKEAFSGGLKLPTPFGIIYSTNITPDDETGIGRWSEAAFQRAMREGVDRKGDHLYPAFPYDHFTRVTDEDNKALYAFLMTRTPVKATAPKNELPYLLHVRPILAAWKLVFFDKGAFAPDPQKGEEWNRGAYLAEGLGHCGACHTPRNAFGAEERGRHFGGGEAEGWQAYAINAQSPSPIPWDKGSLAFYLRHGYHAFHGVSRGPMAEVTGNLSALSDSDINAIAAYVASIMGEPSGERVQRGEELKKQFVPEQDGVVTAAIDETKASAELASHPGAAIYGAACATCHESGRAAPFGGLNFNLSTAVNAPNPQNIVNVVLFGLPPADGEPSAVMPGFAGALNDQQLADLLDFMRRRFTTRDPWPDLLQRVNRTRSGEYFVAVRPSEGIERAPSNVGAKEPR</sequence>
<dbReference type="PANTHER" id="PTHR35008:SF8">
    <property type="entry name" value="ALCOHOL DEHYDROGENASE CYTOCHROME C SUBUNIT"/>
    <property type="match status" value="1"/>
</dbReference>
<dbReference type="InterPro" id="IPR036909">
    <property type="entry name" value="Cyt_c-like_dom_sf"/>
</dbReference>
<keyword evidence="4 10" id="KW-0479">Metal-binding</keyword>
<feature type="binding site" description="axial binding residue" evidence="10">
    <location>
        <position position="208"/>
    </location>
    <ligand>
        <name>heme c</name>
        <dbReference type="ChEBI" id="CHEBI:61717"/>
        <label>2</label>
    </ligand>
    <ligandPart>
        <name>Fe</name>
        <dbReference type="ChEBI" id="CHEBI:18248"/>
    </ligandPart>
</feature>
<name>A0A0B4XI47_9HYPH</name>
<evidence type="ECO:0000256" key="6">
    <source>
        <dbReference type="ARBA" id="ARBA00022737"/>
    </source>
</evidence>
<evidence type="ECO:0000313" key="13">
    <source>
        <dbReference type="EMBL" id="AJD46400.1"/>
    </source>
</evidence>
<comment type="cofactor">
    <cofactor evidence="9">
        <name>heme c</name>
        <dbReference type="ChEBI" id="CHEBI:61717"/>
    </cofactor>
    <text evidence="9">Binds 3 heme c groups covalently per subunit.</text>
</comment>
<feature type="binding site" description="covalent" evidence="9">
    <location>
        <position position="61"/>
    </location>
    <ligand>
        <name>heme c</name>
        <dbReference type="ChEBI" id="CHEBI:61717"/>
        <label>1</label>
    </ligand>
</feature>
<feature type="domain" description="Cytochrome c" evidence="12">
    <location>
        <begin position="44"/>
        <end position="147"/>
    </location>
</feature>
<feature type="binding site" description="covalent" evidence="9">
    <location>
        <position position="58"/>
    </location>
    <ligand>
        <name>heme c</name>
        <dbReference type="ChEBI" id="CHEBI:61717"/>
        <label>1</label>
    </ligand>
</feature>
<feature type="binding site" description="axial binding residue" evidence="10">
    <location>
        <position position="62"/>
    </location>
    <ligand>
        <name>heme c</name>
        <dbReference type="ChEBI" id="CHEBI:61717"/>
        <label>1</label>
    </ligand>
    <ligandPart>
        <name>Fe</name>
        <dbReference type="ChEBI" id="CHEBI:18248"/>
    </ligandPart>
</feature>
<dbReference type="GO" id="GO:0005886">
    <property type="term" value="C:plasma membrane"/>
    <property type="evidence" value="ECO:0007669"/>
    <property type="project" value="UniProtKB-SubCell"/>
</dbReference>
<dbReference type="GO" id="GO:0020037">
    <property type="term" value="F:heme binding"/>
    <property type="evidence" value="ECO:0007669"/>
    <property type="project" value="InterPro"/>
</dbReference>
<dbReference type="Gene3D" id="1.10.760.10">
    <property type="entry name" value="Cytochrome c-like domain"/>
    <property type="match status" value="3"/>
</dbReference>
<proteinExistence type="predicted"/>
<dbReference type="Proteomes" id="UP000031368">
    <property type="component" value="Plasmid pRgalR602c"/>
</dbReference>
<dbReference type="PROSITE" id="PS51007">
    <property type="entry name" value="CYTC"/>
    <property type="match status" value="3"/>
</dbReference>
<feature type="binding site" description="covalent" evidence="9">
    <location>
        <position position="351"/>
    </location>
    <ligand>
        <name>heme c</name>
        <dbReference type="ChEBI" id="CHEBI:61717"/>
        <label>3</label>
    </ligand>
</feature>
<dbReference type="GO" id="GO:0005506">
    <property type="term" value="F:iron ion binding"/>
    <property type="evidence" value="ECO:0007669"/>
    <property type="project" value="InterPro"/>
</dbReference>
<evidence type="ECO:0000256" key="4">
    <source>
        <dbReference type="ARBA" id="ARBA00022723"/>
    </source>
</evidence>
<evidence type="ECO:0000256" key="11">
    <source>
        <dbReference type="SAM" id="Phobius"/>
    </source>
</evidence>
<gene>
    <name evidence="13" type="primary">adhB</name>
    <name evidence="13" type="ORF">RGR602_PC02381</name>
</gene>
<dbReference type="PIRSF" id="PIRSF000018">
    <property type="entry name" value="Mb_ADH_cyt_c"/>
    <property type="match status" value="1"/>
</dbReference>
<evidence type="ECO:0000313" key="14">
    <source>
        <dbReference type="Proteomes" id="UP000031368"/>
    </source>
</evidence>
<keyword evidence="2" id="KW-1003">Cell membrane</keyword>
<dbReference type="KEGG" id="rga:RGR602_PC02381"/>
<dbReference type="Pfam" id="PF13442">
    <property type="entry name" value="Cytochrome_CBB3"/>
    <property type="match status" value="1"/>
</dbReference>
<dbReference type="InterPro" id="IPR014353">
    <property type="entry name" value="Membr-bd_ADH_cyt_c"/>
</dbReference>
<dbReference type="AlphaFoldDB" id="A0A0B4XI47"/>
<evidence type="ECO:0000256" key="9">
    <source>
        <dbReference type="PIRSR" id="PIRSR000018-50"/>
    </source>
</evidence>
<dbReference type="GO" id="GO:0009055">
    <property type="term" value="F:electron transfer activity"/>
    <property type="evidence" value="ECO:0007669"/>
    <property type="project" value="InterPro"/>
</dbReference>
<organism evidence="13 14">
    <name type="scientific">Rhizobium gallicum bv. gallicum R602sp</name>
    <dbReference type="NCBI Taxonomy" id="1041138"/>
    <lineage>
        <taxon>Bacteria</taxon>
        <taxon>Pseudomonadati</taxon>
        <taxon>Pseudomonadota</taxon>
        <taxon>Alphaproteobacteria</taxon>
        <taxon>Hyphomicrobiales</taxon>
        <taxon>Rhizobiaceae</taxon>
        <taxon>Rhizobium/Agrobacterium group</taxon>
        <taxon>Rhizobium</taxon>
    </lineage>
</organism>
<dbReference type="HOGENOM" id="CLU_028594_0_1_5"/>